<proteinExistence type="predicted"/>
<name>A0A0H3PGM8_ECO5C</name>
<dbReference type="EMBL" id="ABHU01000036">
    <property type="protein sequence ID" value="EDU88620.1"/>
    <property type="molecule type" value="Genomic_DNA"/>
</dbReference>
<gene>
    <name evidence="1" type="ORF">ECH7EC869_2247</name>
</gene>
<protein>
    <submittedName>
        <fullName evidence="1">Uncharacterized protein</fullName>
    </submittedName>
</protein>
<reference evidence="1 2" key="1">
    <citation type="journal article" date="2011" name="Appl. Environ. Microbiol.">
        <title>Genome signatures of Escherichia coli O157:H7 isolates from the bovine host reservoir.</title>
        <authorList>
            <person name="Eppinger M."/>
            <person name="Mammel M.K."/>
            <person name="Leclerc J.E."/>
            <person name="Ravel J."/>
            <person name="Cebula T.A."/>
        </authorList>
    </citation>
    <scope>NUCLEOTIDE SEQUENCE [LARGE SCALE GENOMIC DNA]</scope>
    <source>
        <strain evidence="1 2">EC869</strain>
    </source>
</reference>
<accession>A0A0H3PGM8</accession>
<evidence type="ECO:0000313" key="1">
    <source>
        <dbReference type="EMBL" id="EDU88620.1"/>
    </source>
</evidence>
<dbReference type="Proteomes" id="UP000004641">
    <property type="component" value="Unassembled WGS sequence"/>
</dbReference>
<organism evidence="1 2">
    <name type="scientific">Escherichia coli O157:H7 (strain EC869)</name>
    <dbReference type="NCBI Taxonomy" id="478008"/>
    <lineage>
        <taxon>Bacteria</taxon>
        <taxon>Pseudomonadati</taxon>
        <taxon>Pseudomonadota</taxon>
        <taxon>Gammaproteobacteria</taxon>
        <taxon>Enterobacterales</taxon>
        <taxon>Enterobacteriaceae</taxon>
        <taxon>Escherichia</taxon>
    </lineage>
</organism>
<evidence type="ECO:0000313" key="2">
    <source>
        <dbReference type="Proteomes" id="UP000004641"/>
    </source>
</evidence>
<dbReference type="BioCyc" id="ECOL478008-HMP:G76-482082-MONOMER"/>
<dbReference type="AlphaFoldDB" id="A0A0H3PGM8"/>
<sequence>MWKERLWTRRFLLVINKGAARRMQECAASGSWQFIIFA</sequence>
<comment type="caution">
    <text evidence="1">The sequence shown here is derived from an EMBL/GenBank/DDBJ whole genome shotgun (WGS) entry which is preliminary data.</text>
</comment>